<keyword evidence="2" id="KW-0812">Transmembrane</keyword>
<evidence type="ECO:0000256" key="2">
    <source>
        <dbReference type="SAM" id="Phobius"/>
    </source>
</evidence>
<dbReference type="Proteomes" id="UP000317093">
    <property type="component" value="Chromosome"/>
</dbReference>
<name>A0A518BC60_9BACT</name>
<proteinExistence type="predicted"/>
<keyword evidence="2" id="KW-0472">Membrane</keyword>
<evidence type="ECO:0000313" key="4">
    <source>
        <dbReference type="EMBL" id="QDU64575.1"/>
    </source>
</evidence>
<reference evidence="4 5" key="1">
    <citation type="submission" date="2019-02" db="EMBL/GenBank/DDBJ databases">
        <title>Deep-cultivation of Planctomycetes and their phenomic and genomic characterization uncovers novel biology.</title>
        <authorList>
            <person name="Wiegand S."/>
            <person name="Jogler M."/>
            <person name="Boedeker C."/>
            <person name="Pinto D."/>
            <person name="Vollmers J."/>
            <person name="Rivas-Marin E."/>
            <person name="Kohn T."/>
            <person name="Peeters S.H."/>
            <person name="Heuer A."/>
            <person name="Rast P."/>
            <person name="Oberbeckmann S."/>
            <person name="Bunk B."/>
            <person name="Jeske O."/>
            <person name="Meyerdierks A."/>
            <person name="Storesund J.E."/>
            <person name="Kallscheuer N."/>
            <person name="Luecker S."/>
            <person name="Lage O.M."/>
            <person name="Pohl T."/>
            <person name="Merkel B.J."/>
            <person name="Hornburger P."/>
            <person name="Mueller R.-W."/>
            <person name="Bruemmer F."/>
            <person name="Labrenz M."/>
            <person name="Spormann A.M."/>
            <person name="Op den Camp H."/>
            <person name="Overmann J."/>
            <person name="Amann R."/>
            <person name="Jetten M.S.M."/>
            <person name="Mascher T."/>
            <person name="Medema M.H."/>
            <person name="Devos D.P."/>
            <person name="Kaster A.-K."/>
            <person name="Ovreas L."/>
            <person name="Rohde M."/>
            <person name="Galperin M.Y."/>
            <person name="Jogler C."/>
        </authorList>
    </citation>
    <scope>NUCLEOTIDE SEQUENCE [LARGE SCALE GENOMIC DNA]</scope>
    <source>
        <strain evidence="4 5">Pan216</strain>
    </source>
</reference>
<evidence type="ECO:0000256" key="1">
    <source>
        <dbReference type="SAM" id="MobiDB-lite"/>
    </source>
</evidence>
<feature type="region of interest" description="Disordered" evidence="1">
    <location>
        <begin position="80"/>
        <end position="104"/>
    </location>
</feature>
<dbReference type="SUPFAM" id="SSF53300">
    <property type="entry name" value="vWA-like"/>
    <property type="match status" value="1"/>
</dbReference>
<protein>
    <recommendedName>
        <fullName evidence="3">VWFA domain-containing protein</fullName>
    </recommendedName>
</protein>
<keyword evidence="5" id="KW-1185">Reference proteome</keyword>
<feature type="transmembrane region" description="Helical" evidence="2">
    <location>
        <begin position="20"/>
        <end position="41"/>
    </location>
</feature>
<dbReference type="Gene3D" id="3.40.50.410">
    <property type="entry name" value="von Willebrand factor, type A domain"/>
    <property type="match status" value="1"/>
</dbReference>
<evidence type="ECO:0000259" key="3">
    <source>
        <dbReference type="PROSITE" id="PS50234"/>
    </source>
</evidence>
<accession>A0A518BC60</accession>
<dbReference type="CDD" id="cd00198">
    <property type="entry name" value="vWFA"/>
    <property type="match status" value="1"/>
</dbReference>
<evidence type="ECO:0000313" key="5">
    <source>
        <dbReference type="Proteomes" id="UP000317093"/>
    </source>
</evidence>
<dbReference type="KEGG" id="knv:Pan216_54650"/>
<dbReference type="InterPro" id="IPR036465">
    <property type="entry name" value="vWFA_dom_sf"/>
</dbReference>
<feature type="region of interest" description="Disordered" evidence="1">
    <location>
        <begin position="600"/>
        <end position="622"/>
    </location>
</feature>
<organism evidence="4 5">
    <name type="scientific">Kolteria novifilia</name>
    <dbReference type="NCBI Taxonomy" id="2527975"/>
    <lineage>
        <taxon>Bacteria</taxon>
        <taxon>Pseudomonadati</taxon>
        <taxon>Planctomycetota</taxon>
        <taxon>Planctomycetia</taxon>
        <taxon>Kolteriales</taxon>
        <taxon>Kolteriaceae</taxon>
        <taxon>Kolteria</taxon>
    </lineage>
</organism>
<keyword evidence="2" id="KW-1133">Transmembrane helix</keyword>
<dbReference type="InterPro" id="IPR002035">
    <property type="entry name" value="VWF_A"/>
</dbReference>
<feature type="compositionally biased region" description="Basic and acidic residues" evidence="1">
    <location>
        <begin position="600"/>
        <end position="612"/>
    </location>
</feature>
<dbReference type="RefSeq" id="WP_145262870.1">
    <property type="nucleotide sequence ID" value="NZ_CP036279.1"/>
</dbReference>
<feature type="compositionally biased region" description="Basic residues" evidence="1">
    <location>
        <begin position="613"/>
        <end position="622"/>
    </location>
</feature>
<dbReference type="PROSITE" id="PS50234">
    <property type="entry name" value="VWFA"/>
    <property type="match status" value="1"/>
</dbReference>
<dbReference type="AlphaFoldDB" id="A0A518BC60"/>
<dbReference type="EMBL" id="CP036279">
    <property type="protein sequence ID" value="QDU64575.1"/>
    <property type="molecule type" value="Genomic_DNA"/>
</dbReference>
<feature type="domain" description="VWFA" evidence="3">
    <location>
        <begin position="173"/>
        <end position="311"/>
    </location>
</feature>
<feature type="compositionally biased region" description="Polar residues" evidence="1">
    <location>
        <begin position="81"/>
        <end position="90"/>
    </location>
</feature>
<sequence length="622" mass="70446">MAWLKNLFGDSPMKRFASSSPQFGISVAVHLAVLWVLWMLVIEAQIKPKRVTVITEIQEIQEQEEFQEQVEDQELDLETPVSLTPTSGSGPASEALPSEAPTMSSQPQVAEAAVLTDRSLSRPLALGVANMGLDSMVTGLKGQTVSVGGGGDSGAIDRITLEILRQLDKNKVIVAWILDSSGSLEERRETIAKKLKRVYHELDELGVNKESALLSAVVSVGKETRFLTDKPTNDNDVIGKAIKSIKDDETGQENLFRAVRDTALKYRSYQTSGRRTLMVVVITDEIGDDLTQGDETVALCRRNRVPIYVLGPMATFGLNVIHDTWKDPQYGFTFWLPVKRGPYTREDEVTRVAFNEGRYKSGFGPFNLVQVARETGGIYFIYPDDRVRGPDYALEVLNRYRPNYGNKADYYKEVGGSPMRRKLMEVTQQANKIWRHDWPNHWLHENSWKPELESQQKQAARYLAFAQTAIPMLESVEKGYDSETIPRWQANFDLALARILKAKVRCEEYNYRLSQFKQNPQVLKNPKKNNGWHIKWIDKLATLGEVEGIPKLRGSEKNKEYAEKAKFHYQRILDKHPGTPWAEAARREIGGKVGVEFTEGKDTHHLSKEDRAKRAKVKVKKI</sequence>
<gene>
    <name evidence="4" type="ORF">Pan216_54650</name>
</gene>
<dbReference type="OrthoDB" id="239512at2"/>